<dbReference type="AlphaFoldDB" id="A0A382LFY4"/>
<gene>
    <name evidence="1" type="ORF">METZ01_LOCUS286645</name>
</gene>
<organism evidence="1">
    <name type="scientific">marine metagenome</name>
    <dbReference type="NCBI Taxonomy" id="408172"/>
    <lineage>
        <taxon>unclassified sequences</taxon>
        <taxon>metagenomes</taxon>
        <taxon>ecological metagenomes</taxon>
    </lineage>
</organism>
<evidence type="ECO:0008006" key="2">
    <source>
        <dbReference type="Google" id="ProtNLM"/>
    </source>
</evidence>
<name>A0A382LFY4_9ZZZZ</name>
<protein>
    <recommendedName>
        <fullName evidence="2">DUF374 domain-containing protein</fullName>
    </recommendedName>
</protein>
<dbReference type="EMBL" id="UINC01085863">
    <property type="protein sequence ID" value="SVC33791.1"/>
    <property type="molecule type" value="Genomic_DNA"/>
</dbReference>
<feature type="non-terminal residue" evidence="1">
    <location>
        <position position="64"/>
    </location>
</feature>
<sequence>MMDLKFHTVGVLGSKFLAALCLTTRISRTGVEHFEGFRRNGTPVIFVFWHGQGLPLVQIHRREG</sequence>
<evidence type="ECO:0000313" key="1">
    <source>
        <dbReference type="EMBL" id="SVC33791.1"/>
    </source>
</evidence>
<reference evidence="1" key="1">
    <citation type="submission" date="2018-05" db="EMBL/GenBank/DDBJ databases">
        <authorList>
            <person name="Lanie J.A."/>
            <person name="Ng W.-L."/>
            <person name="Kazmierczak K.M."/>
            <person name="Andrzejewski T.M."/>
            <person name="Davidsen T.M."/>
            <person name="Wayne K.J."/>
            <person name="Tettelin H."/>
            <person name="Glass J.I."/>
            <person name="Rusch D."/>
            <person name="Podicherti R."/>
            <person name="Tsui H.-C.T."/>
            <person name="Winkler M.E."/>
        </authorList>
    </citation>
    <scope>NUCLEOTIDE SEQUENCE</scope>
</reference>
<accession>A0A382LFY4</accession>
<proteinExistence type="predicted"/>